<gene>
    <name evidence="2" type="ORF">HMPREF9193_00022</name>
</gene>
<proteinExistence type="predicted"/>
<dbReference type="PANTHER" id="PTHR32385:SF15">
    <property type="entry name" value="INOSITOL PHOSPHOCERAMIDE MANNOSYLTRANSFERASE 1"/>
    <property type="match status" value="1"/>
</dbReference>
<dbReference type="Proteomes" id="UP000016649">
    <property type="component" value="Unassembled WGS sequence"/>
</dbReference>
<name>A0ABN0P1H8_TRELE</name>
<dbReference type="EMBL" id="AWVH01000002">
    <property type="protein sequence ID" value="ERJ94489.1"/>
    <property type="molecule type" value="Genomic_DNA"/>
</dbReference>
<reference evidence="2 3" key="1">
    <citation type="submission" date="2013-08" db="EMBL/GenBank/DDBJ databases">
        <authorList>
            <person name="Weinstock G."/>
            <person name="Sodergren E."/>
            <person name="Wylie T."/>
            <person name="Fulton L."/>
            <person name="Fulton R."/>
            <person name="Fronick C."/>
            <person name="O'Laughlin M."/>
            <person name="Godfrey J."/>
            <person name="Miner T."/>
            <person name="Herter B."/>
            <person name="Appelbaum E."/>
            <person name="Cordes M."/>
            <person name="Lek S."/>
            <person name="Wollam A."/>
            <person name="Pepin K.H."/>
            <person name="Palsikar V.B."/>
            <person name="Mitreva M."/>
            <person name="Wilson R.K."/>
        </authorList>
    </citation>
    <scope>NUCLEOTIDE SEQUENCE [LARGE SCALE GENOMIC DNA]</scope>
    <source>
        <strain evidence="2 3">ATCC 700332</strain>
    </source>
</reference>
<evidence type="ECO:0000313" key="3">
    <source>
        <dbReference type="Proteomes" id="UP000016649"/>
    </source>
</evidence>
<dbReference type="InterPro" id="IPR029044">
    <property type="entry name" value="Nucleotide-diphossugar_trans"/>
</dbReference>
<evidence type="ECO:0000256" key="1">
    <source>
        <dbReference type="ARBA" id="ARBA00022679"/>
    </source>
</evidence>
<organism evidence="2 3">
    <name type="scientific">Treponema lecithinolyticum ATCC 700332</name>
    <dbReference type="NCBI Taxonomy" id="1321815"/>
    <lineage>
        <taxon>Bacteria</taxon>
        <taxon>Pseudomonadati</taxon>
        <taxon>Spirochaetota</taxon>
        <taxon>Spirochaetia</taxon>
        <taxon>Spirochaetales</taxon>
        <taxon>Treponemataceae</taxon>
        <taxon>Treponema</taxon>
    </lineage>
</organism>
<dbReference type="RefSeq" id="WP_021685995.1">
    <property type="nucleotide sequence ID" value="NZ_KI260552.1"/>
</dbReference>
<dbReference type="InterPro" id="IPR051706">
    <property type="entry name" value="Glycosyltransferase_domain"/>
</dbReference>
<evidence type="ECO:0000313" key="2">
    <source>
        <dbReference type="EMBL" id="ERJ94489.1"/>
    </source>
</evidence>
<dbReference type="PANTHER" id="PTHR32385">
    <property type="entry name" value="MANNOSYL PHOSPHORYLINOSITOL CERAMIDE SYNTHASE"/>
    <property type="match status" value="1"/>
</dbReference>
<keyword evidence="1" id="KW-0808">Transferase</keyword>
<accession>A0ABN0P1H8</accession>
<sequence length="291" mass="34634">MTYDEFSQTDFFKHCDFIPNFEQKMTEPENWNYLAKRFDVWRTKYENTKIEHAIPHKIHQIWIGSDLPEKYYDWCNSWKKLNPEWEYKLWQEQDILDLLDGPIKSIFLKSKNFGAKSDIARYVILQKEGGVYCDTDFECIKPLEKITETCTMFAGIIFSEKPEIANGIIGTTPAHPFLSVILEELKKPVLSKDTDTILSVTGPAFLTRTILKNKGKVLETDVVFPTHYFYPFPNFCREERIYLKELKKKYIKDCTYGIHYWEISWFDDSFGAWLERKILRLMRRLGLKRKV</sequence>
<dbReference type="InterPro" id="IPR007577">
    <property type="entry name" value="GlycoTrfase_DXD_sugar-bd_CS"/>
</dbReference>
<comment type="caution">
    <text evidence="2">The sequence shown here is derived from an EMBL/GenBank/DDBJ whole genome shotgun (WGS) entry which is preliminary data.</text>
</comment>
<dbReference type="Gene3D" id="3.90.550.20">
    <property type="match status" value="1"/>
</dbReference>
<protein>
    <submittedName>
        <fullName evidence="2">Uncharacterized protein</fullName>
    </submittedName>
</protein>
<dbReference type="Pfam" id="PF04488">
    <property type="entry name" value="Gly_transf_sug"/>
    <property type="match status" value="1"/>
</dbReference>
<keyword evidence="3" id="KW-1185">Reference proteome</keyword>
<dbReference type="SUPFAM" id="SSF53448">
    <property type="entry name" value="Nucleotide-diphospho-sugar transferases"/>
    <property type="match status" value="1"/>
</dbReference>